<name>A0A1Q2LFB2_9HELI</name>
<evidence type="ECO:0000256" key="1">
    <source>
        <dbReference type="SAM" id="Coils"/>
    </source>
</evidence>
<organism evidence="3 5">
    <name type="scientific">Helicobacter bilis</name>
    <dbReference type="NCBI Taxonomy" id="37372"/>
    <lineage>
        <taxon>Bacteria</taxon>
        <taxon>Pseudomonadati</taxon>
        <taxon>Campylobacterota</taxon>
        <taxon>Epsilonproteobacteria</taxon>
        <taxon>Campylobacterales</taxon>
        <taxon>Helicobacteraceae</taxon>
        <taxon>Helicobacter</taxon>
    </lineage>
</organism>
<sequence>MNDTQEFQRTTIAEVTQNTQADSSPDESQKMGEANALDSKTQDTQTESTQAQSITEQLHNAMQEVDKQIAQEVKDKKADLANPINPPQSITQADKDRLEKVYTDMQNALTQNANFIIKTDLSLRGITELIAIMRILNDFYLYHVELLKDNKESIEVAVIDIEAMNKRFSEMVRLANGYIMQALKEIDNANATSLALRNEIEALHDACQLDLADTKNTMQKVTQTYEKLQLIEHNIGNLEQAIEEFERLTENNESLLNDMRDFLNTELNNAIAALMLKKEEYERDLQDNYTGLQEAFNKLLAQLQTQAQDFIVESNQIKTDTINEINSVANNRLQEVKALDTEVNARLTALRDESLQALDTKKTEGLLELETKANELATECNTKKELYLQAITDLSEKSLESITAKGDEKKAELETHTQNFIQEAENKKQEITNTLDSKKAELEQAKENGLNEIRQEASTHETQLQTKLEESLESIIQKGEEKIQEIENNTTQANTNLDSKLQEIETKTQQVENNVNTMIQEHNTHLNSFATQSQEALNAIKTEGMQEIRTEAQRLLEQIKNNTTTLDQNVRQEYETWLLNLQNKGQEAQTLIQEGINTTIPNALQNSQTELETKKEEHLQSIDSQKESSLESINELTEQTISQLKSTFSFLMSDLTHENFTQTTTWNKPQNVKRVFVNVLGGTGANNATTRGTPSSFGSFVTAQGGVGNAGGNGQFGEMKFSIVDIPESETSINVSIGAGGSVDIFY</sequence>
<evidence type="ECO:0000313" key="3">
    <source>
        <dbReference type="EMBL" id="AQQ59098.1"/>
    </source>
</evidence>
<feature type="coiled-coil region" evidence="1">
    <location>
        <begin position="179"/>
        <end position="284"/>
    </location>
</feature>
<gene>
    <name evidence="3" type="ORF">XJ32_02110</name>
    <name evidence="4" type="ORF">XJ32_03860</name>
</gene>
<dbReference type="KEGG" id="hbl:XJ32_03860"/>
<keyword evidence="1" id="KW-0175">Coiled coil</keyword>
<protein>
    <submittedName>
        <fullName evidence="3">Uncharacterized protein</fullName>
    </submittedName>
</protein>
<proteinExistence type="predicted"/>
<dbReference type="AlphaFoldDB" id="A0A1Q2LFB2"/>
<accession>A0A1Q2LFB2</accession>
<evidence type="ECO:0000313" key="4">
    <source>
        <dbReference type="EMBL" id="AQQ59368.1"/>
    </source>
</evidence>
<dbReference type="KEGG" id="hbl:XJ32_02110"/>
<dbReference type="Proteomes" id="UP000188298">
    <property type="component" value="Chromosome"/>
</dbReference>
<feature type="region of interest" description="Disordered" evidence="2">
    <location>
        <begin position="1"/>
        <end position="53"/>
    </location>
</feature>
<evidence type="ECO:0000256" key="2">
    <source>
        <dbReference type="SAM" id="MobiDB-lite"/>
    </source>
</evidence>
<dbReference type="EMBL" id="CP019645">
    <property type="protein sequence ID" value="AQQ59368.1"/>
    <property type="molecule type" value="Genomic_DNA"/>
</dbReference>
<feature type="coiled-coil region" evidence="1">
    <location>
        <begin position="410"/>
        <end position="521"/>
    </location>
</feature>
<dbReference type="EMBL" id="CP019645">
    <property type="protein sequence ID" value="AQQ59098.1"/>
    <property type="molecule type" value="Genomic_DNA"/>
</dbReference>
<dbReference type="RefSeq" id="WP_077388197.1">
    <property type="nucleotide sequence ID" value="NZ_CP019645.1"/>
</dbReference>
<feature type="compositionally biased region" description="Polar residues" evidence="2">
    <location>
        <begin position="38"/>
        <end position="53"/>
    </location>
</feature>
<evidence type="ECO:0000313" key="5">
    <source>
        <dbReference type="Proteomes" id="UP000188298"/>
    </source>
</evidence>
<reference evidence="3 5" key="1">
    <citation type="submission" date="2017-02" db="EMBL/GenBank/DDBJ databases">
        <title>Whole genome sequencing of Helicobacter bilis strain AAQJH.</title>
        <authorList>
            <person name="Conlan S."/>
            <person name="Thomas P.J."/>
            <person name="Mullikin J."/>
            <person name="Palmore T.N."/>
            <person name="Frank K.M."/>
            <person name="Segre J.A."/>
        </authorList>
    </citation>
    <scope>NUCLEOTIDE SEQUENCE [LARGE SCALE GENOMIC DNA]</scope>
    <source>
        <strain evidence="3 5">AAQJH</strain>
    </source>
</reference>
<feature type="compositionally biased region" description="Polar residues" evidence="2">
    <location>
        <begin position="1"/>
        <end position="23"/>
    </location>
</feature>